<gene>
    <name evidence="2" type="primary">Nfu_g_1_024631</name>
</gene>
<dbReference type="EMBL" id="HAED01014749">
    <property type="protein sequence ID" value="SBR01194.1"/>
    <property type="molecule type" value="Transcribed_RNA"/>
</dbReference>
<name>A0A1A8IV12_NOTKU</name>
<reference evidence="2" key="2">
    <citation type="submission" date="2016-06" db="EMBL/GenBank/DDBJ databases">
        <title>The genome of a short-lived fish provides insights into sex chromosome evolution and the genetic control of aging.</title>
        <authorList>
            <person name="Reichwald K."/>
            <person name="Felder M."/>
            <person name="Petzold A."/>
            <person name="Koch P."/>
            <person name="Groth M."/>
            <person name="Platzer M."/>
        </authorList>
    </citation>
    <scope>NUCLEOTIDE SEQUENCE</scope>
    <source>
        <tissue evidence="2">Brain</tissue>
    </source>
</reference>
<keyword evidence="2" id="KW-0540">Nuclease</keyword>
<sequence length="186" mass="21838">MKIGVCPGDNRTMYVVVWDNVSFHHSAVVRQCFAAHGRMLMEFLPPYTPFLNPTEEFFSSWRWKVYDRHPHTQMALLAAMDAACDDITAESCRGWIRHSRRYFPRCIDRADIPCDADENVWADRRERVDMQQCLFSYFLFHNYCSKVYCLSEFMFAVKCLFYCISPAAQRCGQFQFIIIKSAYGVS</sequence>
<organism evidence="2">
    <name type="scientific">Nothobranchius kuhntae</name>
    <name type="common">Beira killifish</name>
    <dbReference type="NCBI Taxonomy" id="321403"/>
    <lineage>
        <taxon>Eukaryota</taxon>
        <taxon>Metazoa</taxon>
        <taxon>Chordata</taxon>
        <taxon>Craniata</taxon>
        <taxon>Vertebrata</taxon>
        <taxon>Euteleostomi</taxon>
        <taxon>Actinopterygii</taxon>
        <taxon>Neopterygii</taxon>
        <taxon>Teleostei</taxon>
        <taxon>Neoteleostei</taxon>
        <taxon>Acanthomorphata</taxon>
        <taxon>Ovalentaria</taxon>
        <taxon>Atherinomorphae</taxon>
        <taxon>Cyprinodontiformes</taxon>
        <taxon>Nothobranchiidae</taxon>
        <taxon>Nothobranchius</taxon>
    </lineage>
</organism>
<protein>
    <submittedName>
        <fullName evidence="2">DDE superfamily endonuclease</fullName>
    </submittedName>
</protein>
<dbReference type="Pfam" id="PF13358">
    <property type="entry name" value="DDE_3"/>
    <property type="match status" value="1"/>
</dbReference>
<dbReference type="GO" id="GO:0003676">
    <property type="term" value="F:nucleic acid binding"/>
    <property type="evidence" value="ECO:0007669"/>
    <property type="project" value="InterPro"/>
</dbReference>
<dbReference type="InterPro" id="IPR036397">
    <property type="entry name" value="RNaseH_sf"/>
</dbReference>
<keyword evidence="2" id="KW-0255">Endonuclease</keyword>
<feature type="domain" description="Tc1-like transposase DDE" evidence="1">
    <location>
        <begin position="14"/>
        <end position="67"/>
    </location>
</feature>
<dbReference type="GO" id="GO:0004519">
    <property type="term" value="F:endonuclease activity"/>
    <property type="evidence" value="ECO:0007669"/>
    <property type="project" value="UniProtKB-KW"/>
</dbReference>
<evidence type="ECO:0000313" key="2">
    <source>
        <dbReference type="EMBL" id="SBR01194.1"/>
    </source>
</evidence>
<keyword evidence="2" id="KW-0378">Hydrolase</keyword>
<evidence type="ECO:0000259" key="1">
    <source>
        <dbReference type="Pfam" id="PF13358"/>
    </source>
</evidence>
<dbReference type="InterPro" id="IPR038717">
    <property type="entry name" value="Tc1-like_DDE_dom"/>
</dbReference>
<dbReference type="AlphaFoldDB" id="A0A1A8IV12"/>
<proteinExistence type="predicted"/>
<accession>A0A1A8IV12</accession>
<dbReference type="Gene3D" id="3.30.420.10">
    <property type="entry name" value="Ribonuclease H-like superfamily/Ribonuclease H"/>
    <property type="match status" value="1"/>
</dbReference>
<reference evidence="2" key="1">
    <citation type="submission" date="2016-05" db="EMBL/GenBank/DDBJ databases">
        <authorList>
            <person name="Lavstsen T."/>
            <person name="Jespersen J.S."/>
        </authorList>
    </citation>
    <scope>NUCLEOTIDE SEQUENCE</scope>
    <source>
        <tissue evidence="2">Brain</tissue>
    </source>
</reference>